<accession>A0AAN6BVM3</accession>
<proteinExistence type="predicted"/>
<sequence>MASYRDQTHKGFFLWLDDGYFETWESGVWELKYSLKSQDSDKIELTFRRTTKQQYEDSAEDFLCEASTMTQVYANAFCTFSTAVVDERNKLDTWYSFVDQFMRLGLSLERDRLLAISGTARFLFSLGDKRLPDGSYAIIDPKIERKFGQSVEYFAGLKRTHWIAHLLWYPDLGGCTAMKSASTLRQKPDPESFKRCPDDSVPSWSWAACPGPIQWTFLNYNRPRTGEVPKRDGGPLACLRKNHFEPLGSDAYGLPKSASLDISCLLIQAKYTELDGPEDVQKRLEKSVDHVTNQCFEWYTMASSFH</sequence>
<protein>
    <submittedName>
        <fullName evidence="1">Uncharacterized protein</fullName>
    </submittedName>
</protein>
<gene>
    <name evidence="1" type="ORF">FAUST_10930</name>
</gene>
<comment type="caution">
    <text evidence="1">The sequence shown here is derived from an EMBL/GenBank/DDBJ whole genome shotgun (WGS) entry which is preliminary data.</text>
</comment>
<reference evidence="1 2" key="1">
    <citation type="submission" date="2020-02" db="EMBL/GenBank/DDBJ databases">
        <title>Identification and distribution of gene clusters putatively required for synthesis of sphingolipid metabolism inhibitors in phylogenetically diverse species of the filamentous fungus Fusarium.</title>
        <authorList>
            <person name="Kim H.-S."/>
            <person name="Busman M."/>
            <person name="Brown D.W."/>
            <person name="Divon H."/>
            <person name="Uhlig S."/>
            <person name="Proctor R.H."/>
        </authorList>
    </citation>
    <scope>NUCLEOTIDE SEQUENCE [LARGE SCALE GENOMIC DNA]</scope>
    <source>
        <strain evidence="1 2">NRRL 2903</strain>
    </source>
</reference>
<dbReference type="AlphaFoldDB" id="A0AAN6BVM3"/>
<dbReference type="PANTHER" id="PTHR33112">
    <property type="entry name" value="DOMAIN PROTEIN, PUTATIVE-RELATED"/>
    <property type="match status" value="1"/>
</dbReference>
<name>A0AAN6BVM3_FUSAU</name>
<dbReference type="EMBL" id="JAAMOD010000446">
    <property type="protein sequence ID" value="KAF5228670.1"/>
    <property type="molecule type" value="Genomic_DNA"/>
</dbReference>
<keyword evidence="2" id="KW-1185">Reference proteome</keyword>
<dbReference type="Proteomes" id="UP000537989">
    <property type="component" value="Unassembled WGS sequence"/>
</dbReference>
<organism evidence="1 2">
    <name type="scientific">Fusarium austroamericanum</name>
    <dbReference type="NCBI Taxonomy" id="282268"/>
    <lineage>
        <taxon>Eukaryota</taxon>
        <taxon>Fungi</taxon>
        <taxon>Dikarya</taxon>
        <taxon>Ascomycota</taxon>
        <taxon>Pezizomycotina</taxon>
        <taxon>Sordariomycetes</taxon>
        <taxon>Hypocreomycetidae</taxon>
        <taxon>Hypocreales</taxon>
        <taxon>Nectriaceae</taxon>
        <taxon>Fusarium</taxon>
    </lineage>
</organism>
<evidence type="ECO:0000313" key="1">
    <source>
        <dbReference type="EMBL" id="KAF5228670.1"/>
    </source>
</evidence>
<dbReference type="PANTHER" id="PTHR33112:SF16">
    <property type="entry name" value="HETEROKARYON INCOMPATIBILITY DOMAIN-CONTAINING PROTEIN"/>
    <property type="match status" value="1"/>
</dbReference>
<evidence type="ECO:0000313" key="2">
    <source>
        <dbReference type="Proteomes" id="UP000537989"/>
    </source>
</evidence>